<name>U2EGX1_9GAMM</name>
<dbReference type="PANTHER" id="PTHR43179">
    <property type="entry name" value="RHAMNOSYLTRANSFERASE WBBL"/>
    <property type="match status" value="1"/>
</dbReference>
<dbReference type="eggNOG" id="COG1216">
    <property type="taxonomic scope" value="Bacteria"/>
</dbReference>
<dbReference type="RefSeq" id="WP_006913037.1">
    <property type="nucleotide sequence ID" value="NZ_AFNV02000032.1"/>
</dbReference>
<dbReference type="PANTHER" id="PTHR43179:SF7">
    <property type="entry name" value="RHAMNOSYLTRANSFERASE WBBL"/>
    <property type="match status" value="1"/>
</dbReference>
<dbReference type="OrthoDB" id="9781367at2"/>
<evidence type="ECO:0000259" key="1">
    <source>
        <dbReference type="Pfam" id="PF00535"/>
    </source>
</evidence>
<sequence length="310" mass="34694">MAVKEVAISVVITTRNRAEKLAVTLSALADQRDIAFDWELIVVDNASTDATAQVLESAAAELPLVVLRYDKPGKCRAQNYALEHVRGTLLTFTDDDVGIDAYWLSSLWRAARGWPDAELFCGPVVARLIGDVPVWLEGKDGQAIIERHCGHYRPREQEGPTDVPALGANMTIRRSALGERRFDENVGPDGTPDYIKGGDTDLNKALMAQGHRCVYVPDAAITHYVHTDQLTLPVLFQGAYRRGRKNAYLYPRTGGVQLAGASLALWIRLAKQWLRYRLSANAAPLKRYEIGMKYHYRRGYLDQMRRRAQA</sequence>
<dbReference type="EC" id="2.4.1.214" evidence="2"/>
<keyword evidence="2" id="KW-0808">Transferase</keyword>
<protein>
    <submittedName>
        <fullName evidence="2">Glycoprotein 3-alpha-L-fucosyltransferase</fullName>
        <ecNumber evidence="2">2.4.1.214</ecNumber>
    </submittedName>
</protein>
<evidence type="ECO:0000313" key="3">
    <source>
        <dbReference type="Proteomes" id="UP000006242"/>
    </source>
</evidence>
<organism evidence="2 3">
    <name type="scientific">Salinisphaera shabanensis E1L3A</name>
    <dbReference type="NCBI Taxonomy" id="1033802"/>
    <lineage>
        <taxon>Bacteria</taxon>
        <taxon>Pseudomonadati</taxon>
        <taxon>Pseudomonadota</taxon>
        <taxon>Gammaproteobacteria</taxon>
        <taxon>Salinisphaerales</taxon>
        <taxon>Salinisphaeraceae</taxon>
        <taxon>Salinisphaera</taxon>
    </lineage>
</organism>
<gene>
    <name evidence="2" type="ORF">SSPSH_003562</name>
</gene>
<accession>U2EGX1</accession>
<comment type="caution">
    <text evidence="2">The sequence shown here is derived from an EMBL/GenBank/DDBJ whole genome shotgun (WGS) entry which is preliminary data.</text>
</comment>
<dbReference type="CDD" id="cd00761">
    <property type="entry name" value="Glyco_tranf_GTA_type"/>
    <property type="match status" value="1"/>
</dbReference>
<dbReference type="Proteomes" id="UP000006242">
    <property type="component" value="Unassembled WGS sequence"/>
</dbReference>
<dbReference type="GO" id="GO:0018392">
    <property type="term" value="F:glycoprotein 3-alpha-L-fucosyltransferase activity"/>
    <property type="evidence" value="ECO:0007669"/>
    <property type="project" value="UniProtKB-EC"/>
</dbReference>
<evidence type="ECO:0000313" key="2">
    <source>
        <dbReference type="EMBL" id="ERJ17647.1"/>
    </source>
</evidence>
<keyword evidence="2" id="KW-0328">Glycosyltransferase</keyword>
<reference evidence="2 3" key="2">
    <citation type="journal article" date="2013" name="PLoS ONE">
        <title>INDIGO - INtegrated Data Warehouse of MIcrobial GenOmes with Examples from the Red Sea Extremophiles.</title>
        <authorList>
            <person name="Alam I."/>
            <person name="Antunes A."/>
            <person name="Kamau A.A."/>
            <person name="Ba Alawi W."/>
            <person name="Kalkatawi M."/>
            <person name="Stingl U."/>
            <person name="Bajic V.B."/>
        </authorList>
    </citation>
    <scope>NUCLEOTIDE SEQUENCE [LARGE SCALE GENOMIC DNA]</scope>
    <source>
        <strain evidence="2 3">E1L3A</strain>
    </source>
</reference>
<dbReference type="Pfam" id="PF00535">
    <property type="entry name" value="Glycos_transf_2"/>
    <property type="match status" value="1"/>
</dbReference>
<dbReference type="InterPro" id="IPR029044">
    <property type="entry name" value="Nucleotide-diphossugar_trans"/>
</dbReference>
<proteinExistence type="predicted"/>
<dbReference type="AlphaFoldDB" id="U2EGX1"/>
<reference evidence="2 3" key="1">
    <citation type="journal article" date="2011" name="J. Bacteriol.">
        <title>Genome sequence of Salinisphaera shabanensis, a gammaproteobacterium from the harsh, variable environment of the brine-seawater interface of the Shaban Deep in the Red Sea.</title>
        <authorList>
            <person name="Antunes A."/>
            <person name="Alam I."/>
            <person name="Bajic V.B."/>
            <person name="Stingl U."/>
        </authorList>
    </citation>
    <scope>NUCLEOTIDE SEQUENCE [LARGE SCALE GENOMIC DNA]</scope>
    <source>
        <strain evidence="2 3">E1L3A</strain>
    </source>
</reference>
<keyword evidence="3" id="KW-1185">Reference proteome</keyword>
<dbReference type="EMBL" id="AFNV02000032">
    <property type="protein sequence ID" value="ERJ17647.1"/>
    <property type="molecule type" value="Genomic_DNA"/>
</dbReference>
<dbReference type="Gene3D" id="3.90.550.10">
    <property type="entry name" value="Spore Coat Polysaccharide Biosynthesis Protein SpsA, Chain A"/>
    <property type="match status" value="1"/>
</dbReference>
<feature type="domain" description="Glycosyltransferase 2-like" evidence="1">
    <location>
        <begin position="9"/>
        <end position="178"/>
    </location>
</feature>
<dbReference type="InterPro" id="IPR001173">
    <property type="entry name" value="Glyco_trans_2-like"/>
</dbReference>
<dbReference type="STRING" id="1033802.SSPSH_003562"/>
<dbReference type="SUPFAM" id="SSF53448">
    <property type="entry name" value="Nucleotide-diphospho-sugar transferases"/>
    <property type="match status" value="1"/>
</dbReference>